<dbReference type="EMBL" id="CAADRA010006972">
    <property type="protein sequence ID" value="VFT97646.1"/>
    <property type="molecule type" value="Genomic_DNA"/>
</dbReference>
<dbReference type="Pfam" id="PF05577">
    <property type="entry name" value="Peptidase_S28"/>
    <property type="match status" value="1"/>
</dbReference>
<dbReference type="Proteomes" id="UP000332933">
    <property type="component" value="Unassembled WGS sequence"/>
</dbReference>
<sequence>MTTSKMNALKCLGLSTQKRGARDHLWPFYTVSVVVPISTLSAPIVRLTLLAAALAVSSATLLQKHTFTDFLSDHSGREAVAAPPPDNWFDAQLLDHFDDANAKTWGQRYHFNTQWAKGVNHPVFVYINGENEANPAAVTSPNLFMNELAIRWS</sequence>
<dbReference type="GO" id="GO:0006508">
    <property type="term" value="P:proteolysis"/>
    <property type="evidence" value="ECO:0007669"/>
    <property type="project" value="InterPro"/>
</dbReference>
<dbReference type="InterPro" id="IPR008758">
    <property type="entry name" value="Peptidase_S28"/>
</dbReference>
<reference evidence="2 3" key="1">
    <citation type="submission" date="2019-03" db="EMBL/GenBank/DDBJ databases">
        <authorList>
            <person name="Gaulin E."/>
            <person name="Dumas B."/>
        </authorList>
    </citation>
    <scope>NUCLEOTIDE SEQUENCE [LARGE SCALE GENOMIC DNA]</scope>
    <source>
        <strain evidence="2">CBS 568.67</strain>
    </source>
</reference>
<gene>
    <name evidence="2" type="primary">Aste57867_20970</name>
    <name evidence="1" type="ORF">As57867_020902</name>
    <name evidence="2" type="ORF">ASTE57867_20970</name>
</gene>
<evidence type="ECO:0000313" key="3">
    <source>
        <dbReference type="Proteomes" id="UP000332933"/>
    </source>
</evidence>
<reference evidence="1" key="2">
    <citation type="submission" date="2019-06" db="EMBL/GenBank/DDBJ databases">
        <title>Genomics analysis of Aphanomyces spp. identifies a new class of oomycete effector associated with host adaptation.</title>
        <authorList>
            <person name="Gaulin E."/>
        </authorList>
    </citation>
    <scope>NUCLEOTIDE SEQUENCE</scope>
    <source>
        <strain evidence="1">CBS 578.67</strain>
    </source>
</reference>
<dbReference type="AlphaFoldDB" id="A0A485LGY1"/>
<evidence type="ECO:0000313" key="1">
    <source>
        <dbReference type="EMBL" id="KAF0687273.1"/>
    </source>
</evidence>
<dbReference type="GO" id="GO:0070008">
    <property type="term" value="F:serine-type exopeptidase activity"/>
    <property type="evidence" value="ECO:0007669"/>
    <property type="project" value="InterPro"/>
</dbReference>
<dbReference type="OrthoDB" id="1735038at2759"/>
<dbReference type="EMBL" id="VJMH01006946">
    <property type="protein sequence ID" value="KAF0687273.1"/>
    <property type="molecule type" value="Genomic_DNA"/>
</dbReference>
<accession>A0A485LGY1</accession>
<organism evidence="2 3">
    <name type="scientific">Aphanomyces stellatus</name>
    <dbReference type="NCBI Taxonomy" id="120398"/>
    <lineage>
        <taxon>Eukaryota</taxon>
        <taxon>Sar</taxon>
        <taxon>Stramenopiles</taxon>
        <taxon>Oomycota</taxon>
        <taxon>Saprolegniomycetes</taxon>
        <taxon>Saprolegniales</taxon>
        <taxon>Verrucalvaceae</taxon>
        <taxon>Aphanomyces</taxon>
    </lineage>
</organism>
<name>A0A485LGY1_9STRA</name>
<dbReference type="Gene3D" id="3.40.50.1820">
    <property type="entry name" value="alpha/beta hydrolase"/>
    <property type="match status" value="1"/>
</dbReference>
<dbReference type="InterPro" id="IPR029058">
    <property type="entry name" value="AB_hydrolase_fold"/>
</dbReference>
<keyword evidence="3" id="KW-1185">Reference proteome</keyword>
<protein>
    <submittedName>
        <fullName evidence="2">Aste57867_20970 protein</fullName>
    </submittedName>
</protein>
<proteinExistence type="predicted"/>
<evidence type="ECO:0000313" key="2">
    <source>
        <dbReference type="EMBL" id="VFT97646.1"/>
    </source>
</evidence>